<evidence type="ECO:0000256" key="9">
    <source>
        <dbReference type="ARBA" id="ARBA00023180"/>
    </source>
</evidence>
<dbReference type="InterPro" id="IPR051410">
    <property type="entry name" value="Ferric/Cupric_Reductase"/>
</dbReference>
<name>A0A8K0VVC8_9PLEO</name>
<evidence type="ECO:0000256" key="5">
    <source>
        <dbReference type="ARBA" id="ARBA00022989"/>
    </source>
</evidence>
<evidence type="ECO:0000259" key="12">
    <source>
        <dbReference type="PROSITE" id="PS51384"/>
    </source>
</evidence>
<dbReference type="EMBL" id="JAGMVJ010000018">
    <property type="protein sequence ID" value="KAH7077427.1"/>
    <property type="molecule type" value="Genomic_DNA"/>
</dbReference>
<dbReference type="GO" id="GO:0005886">
    <property type="term" value="C:plasma membrane"/>
    <property type="evidence" value="ECO:0007669"/>
    <property type="project" value="TreeGrafter"/>
</dbReference>
<dbReference type="SFLD" id="SFLDS00052">
    <property type="entry name" value="Ferric_Reductase_Domain"/>
    <property type="match status" value="1"/>
</dbReference>
<comment type="caution">
    <text evidence="13">The sequence shown here is derived from an EMBL/GenBank/DDBJ whole genome shotgun (WGS) entry which is preliminary data.</text>
</comment>
<keyword evidence="7" id="KW-0406">Ion transport</keyword>
<feature type="region of interest" description="Disordered" evidence="10">
    <location>
        <begin position="598"/>
        <end position="693"/>
    </location>
</feature>
<dbReference type="Pfam" id="PF08030">
    <property type="entry name" value="NAD_binding_6"/>
    <property type="match status" value="1"/>
</dbReference>
<evidence type="ECO:0000256" key="1">
    <source>
        <dbReference type="ARBA" id="ARBA00004141"/>
    </source>
</evidence>
<gene>
    <name evidence="13" type="ORF">FB567DRAFT_478254</name>
</gene>
<feature type="transmembrane region" description="Helical" evidence="11">
    <location>
        <begin position="218"/>
        <end position="238"/>
    </location>
</feature>
<comment type="subcellular location">
    <subcellularLocation>
        <location evidence="1">Membrane</location>
        <topology evidence="1">Multi-pass membrane protein</topology>
    </subcellularLocation>
</comment>
<comment type="similarity">
    <text evidence="2">Belongs to the ferric reductase (FRE) family.</text>
</comment>
<dbReference type="Pfam" id="PF01794">
    <property type="entry name" value="Ferric_reduct"/>
    <property type="match status" value="1"/>
</dbReference>
<evidence type="ECO:0000256" key="2">
    <source>
        <dbReference type="ARBA" id="ARBA00006278"/>
    </source>
</evidence>
<dbReference type="SFLD" id="SFLDG01168">
    <property type="entry name" value="Ferric_reductase_subgroup_(FRE"/>
    <property type="match status" value="1"/>
</dbReference>
<feature type="domain" description="FAD-binding FR-type" evidence="12">
    <location>
        <begin position="312"/>
        <end position="463"/>
    </location>
</feature>
<feature type="transmembrane region" description="Helical" evidence="11">
    <location>
        <begin position="111"/>
        <end position="130"/>
    </location>
</feature>
<sequence>MEHIHNAVLNAPTDLDDVRYEHHLKHRGRANHRIFGVVWLGMLGVLMIVLGHRMYCSSSHRFLRRHRYHLVHKRTNIRALNMAISNCRAIALLPLTGLWRRLTSTPSVGRFLVLAAYTLLITFLLVSVDAPLNSAHFLDDVAFRAAWLTLTQLPLVYLLATKRGPLNFIARLSHERISFVHRWVARTLFACATVHVVIMKSSITTSDIMHSNEQGMQVVRYGIGAYTMLVWIVVSSIMPLRRWSHRAFYVNHYISTICFLAIAFQHVPTYARPSIYLATSIIALDKALVGYFFIHNNVSLSQPLRRFTKFRRGPGRARLVMGYPIQYCAPSIAALSLPSQSKDATTVLRIANVPITWKPGQHVRVYVPALGRWEMHPFTPANCSVAQAPPLPPRKDIEHGVVGQPRRQTSDMLLLIKAKSGLTERLADHHRQWLSTPCPNATHPPPEELTAYIDGPYGSSPTWRSYDNLVLVATSTGVSFTLSILDHLEQQAFLGADDIRTRHIHFIWIVRHVDPAFETSVTEVLARYAITFREANIHLAVTMYTTCSSSLIERAPQPDVFAHLRPRLVQRISDKPALRIRHPDEIVEEWNLEAAQATEETDPFIGWDEYASPDSDQSEDGTLVNAQEPEGEYEEEKNEDEARWMDDVEDEDDEQTDRDERSRHDLSSTHDDAWRPNPPPQTDVSQERDPTEEGCQCALIQHQRRKLQHKSDIATHVYGARPDLGQILSTLADDGSCMVAVCANDRVARDVRGEVSRMTIAHARGKRRGKVDVWIENQE</sequence>
<keyword evidence="9" id="KW-0325">Glycoprotein</keyword>
<feature type="transmembrane region" description="Helical" evidence="11">
    <location>
        <begin position="75"/>
        <end position="99"/>
    </location>
</feature>
<dbReference type="PANTHER" id="PTHR32361:SF9">
    <property type="entry name" value="FERRIC REDUCTASE TRANSMEMBRANE COMPONENT 3-RELATED"/>
    <property type="match status" value="1"/>
</dbReference>
<feature type="transmembrane region" description="Helical" evidence="11">
    <location>
        <begin position="142"/>
        <end position="160"/>
    </location>
</feature>
<feature type="compositionally biased region" description="Acidic residues" evidence="10">
    <location>
        <begin position="647"/>
        <end position="657"/>
    </location>
</feature>
<dbReference type="PANTHER" id="PTHR32361">
    <property type="entry name" value="FERRIC/CUPRIC REDUCTASE TRANSMEMBRANE COMPONENT"/>
    <property type="match status" value="1"/>
</dbReference>
<evidence type="ECO:0000256" key="11">
    <source>
        <dbReference type="SAM" id="Phobius"/>
    </source>
</evidence>
<feature type="transmembrane region" description="Helical" evidence="11">
    <location>
        <begin position="180"/>
        <end position="198"/>
    </location>
</feature>
<evidence type="ECO:0000256" key="10">
    <source>
        <dbReference type="SAM" id="MobiDB-lite"/>
    </source>
</evidence>
<protein>
    <recommendedName>
        <fullName evidence="12">FAD-binding FR-type domain-containing protein</fullName>
    </recommendedName>
</protein>
<evidence type="ECO:0000256" key="6">
    <source>
        <dbReference type="ARBA" id="ARBA00023002"/>
    </source>
</evidence>
<dbReference type="GO" id="GO:0000293">
    <property type="term" value="F:ferric-chelate reductase activity"/>
    <property type="evidence" value="ECO:0007669"/>
    <property type="project" value="TreeGrafter"/>
</dbReference>
<dbReference type="SUPFAM" id="SSF52343">
    <property type="entry name" value="Ferredoxin reductase-like, C-terminal NADP-linked domain"/>
    <property type="match status" value="1"/>
</dbReference>
<reference evidence="13" key="1">
    <citation type="journal article" date="2021" name="Nat. Commun.">
        <title>Genetic determinants of endophytism in the Arabidopsis root mycobiome.</title>
        <authorList>
            <person name="Mesny F."/>
            <person name="Miyauchi S."/>
            <person name="Thiergart T."/>
            <person name="Pickel B."/>
            <person name="Atanasova L."/>
            <person name="Karlsson M."/>
            <person name="Huettel B."/>
            <person name="Barry K.W."/>
            <person name="Haridas S."/>
            <person name="Chen C."/>
            <person name="Bauer D."/>
            <person name="Andreopoulos W."/>
            <person name="Pangilinan J."/>
            <person name="LaButti K."/>
            <person name="Riley R."/>
            <person name="Lipzen A."/>
            <person name="Clum A."/>
            <person name="Drula E."/>
            <person name="Henrissat B."/>
            <person name="Kohler A."/>
            <person name="Grigoriev I.V."/>
            <person name="Martin F.M."/>
            <person name="Hacquard S."/>
        </authorList>
    </citation>
    <scope>NUCLEOTIDE SEQUENCE</scope>
    <source>
        <strain evidence="13">MPI-SDFR-AT-0120</strain>
    </source>
</reference>
<feature type="compositionally biased region" description="Acidic residues" evidence="10">
    <location>
        <begin position="629"/>
        <end position="639"/>
    </location>
</feature>
<keyword evidence="6" id="KW-0560">Oxidoreductase</keyword>
<dbReference type="Proteomes" id="UP000813461">
    <property type="component" value="Unassembled WGS sequence"/>
</dbReference>
<feature type="compositionally biased region" description="Basic and acidic residues" evidence="10">
    <location>
        <begin position="658"/>
        <end position="674"/>
    </location>
</feature>
<keyword evidence="5 11" id="KW-1133">Transmembrane helix</keyword>
<evidence type="ECO:0000313" key="14">
    <source>
        <dbReference type="Proteomes" id="UP000813461"/>
    </source>
</evidence>
<dbReference type="GO" id="GO:0006826">
    <property type="term" value="P:iron ion transport"/>
    <property type="evidence" value="ECO:0007669"/>
    <property type="project" value="TreeGrafter"/>
</dbReference>
<dbReference type="PROSITE" id="PS51384">
    <property type="entry name" value="FAD_FR"/>
    <property type="match status" value="1"/>
</dbReference>
<accession>A0A8K0VVC8</accession>
<dbReference type="InterPro" id="IPR017927">
    <property type="entry name" value="FAD-bd_FR_type"/>
</dbReference>
<dbReference type="InterPro" id="IPR039261">
    <property type="entry name" value="FNR_nucleotide-bd"/>
</dbReference>
<dbReference type="InterPro" id="IPR013121">
    <property type="entry name" value="Fe_red_NAD-bd_6"/>
</dbReference>
<dbReference type="GO" id="GO:0015677">
    <property type="term" value="P:copper ion import"/>
    <property type="evidence" value="ECO:0007669"/>
    <property type="project" value="TreeGrafter"/>
</dbReference>
<keyword evidence="4 11" id="KW-0812">Transmembrane</keyword>
<evidence type="ECO:0000313" key="13">
    <source>
        <dbReference type="EMBL" id="KAH7077427.1"/>
    </source>
</evidence>
<evidence type="ECO:0000256" key="8">
    <source>
        <dbReference type="ARBA" id="ARBA00023136"/>
    </source>
</evidence>
<organism evidence="13 14">
    <name type="scientific">Paraphoma chrysanthemicola</name>
    <dbReference type="NCBI Taxonomy" id="798071"/>
    <lineage>
        <taxon>Eukaryota</taxon>
        <taxon>Fungi</taxon>
        <taxon>Dikarya</taxon>
        <taxon>Ascomycota</taxon>
        <taxon>Pezizomycotina</taxon>
        <taxon>Dothideomycetes</taxon>
        <taxon>Pleosporomycetidae</taxon>
        <taxon>Pleosporales</taxon>
        <taxon>Pleosporineae</taxon>
        <taxon>Phaeosphaeriaceae</taxon>
        <taxon>Paraphoma</taxon>
    </lineage>
</organism>
<feature type="transmembrane region" description="Helical" evidence="11">
    <location>
        <begin position="250"/>
        <end position="268"/>
    </location>
</feature>
<evidence type="ECO:0000256" key="4">
    <source>
        <dbReference type="ARBA" id="ARBA00022692"/>
    </source>
</evidence>
<dbReference type="InterPro" id="IPR013130">
    <property type="entry name" value="Fe3_Rdtase_TM_dom"/>
</dbReference>
<dbReference type="OrthoDB" id="3944240at2759"/>
<evidence type="ECO:0000256" key="3">
    <source>
        <dbReference type="ARBA" id="ARBA00022448"/>
    </source>
</evidence>
<dbReference type="Gene3D" id="3.40.50.80">
    <property type="entry name" value="Nucleotide-binding domain of ferredoxin-NADP reductase (FNR) module"/>
    <property type="match status" value="1"/>
</dbReference>
<proteinExistence type="inferred from homology"/>
<keyword evidence="3" id="KW-0813">Transport</keyword>
<dbReference type="AlphaFoldDB" id="A0A8K0VVC8"/>
<evidence type="ECO:0000256" key="7">
    <source>
        <dbReference type="ARBA" id="ARBA00023065"/>
    </source>
</evidence>
<keyword evidence="8 11" id="KW-0472">Membrane</keyword>
<keyword evidence="14" id="KW-1185">Reference proteome</keyword>
<dbReference type="CDD" id="cd06186">
    <property type="entry name" value="NOX_Duox_like_FAD_NADP"/>
    <property type="match status" value="1"/>
</dbReference>
<dbReference type="GO" id="GO:0006879">
    <property type="term" value="P:intracellular iron ion homeostasis"/>
    <property type="evidence" value="ECO:0007669"/>
    <property type="project" value="TreeGrafter"/>
</dbReference>
<feature type="transmembrane region" description="Helical" evidence="11">
    <location>
        <begin position="34"/>
        <end position="55"/>
    </location>
</feature>